<dbReference type="EMBL" id="CAFBPZ010000018">
    <property type="protein sequence ID" value="CAB5036257.1"/>
    <property type="molecule type" value="Genomic_DNA"/>
</dbReference>
<accession>A0A6J7S588</accession>
<evidence type="ECO:0000313" key="1">
    <source>
        <dbReference type="EMBL" id="CAB5036257.1"/>
    </source>
</evidence>
<dbReference type="AlphaFoldDB" id="A0A6J7S588"/>
<proteinExistence type="predicted"/>
<name>A0A6J7S588_9ZZZZ</name>
<reference evidence="1" key="1">
    <citation type="submission" date="2020-05" db="EMBL/GenBank/DDBJ databases">
        <authorList>
            <person name="Chiriac C."/>
            <person name="Salcher M."/>
            <person name="Ghai R."/>
            <person name="Kavagutti S V."/>
        </authorList>
    </citation>
    <scope>NUCLEOTIDE SEQUENCE</scope>
</reference>
<protein>
    <submittedName>
        <fullName evidence="1">Unannotated protein</fullName>
    </submittedName>
</protein>
<sequence>MNLQVLIAVAGSPSLLDAQLRAISRYFPAPTEVFVVDDSRARRHSSNDFQKQLSLQIKAVSQGGDAKYLRMPQHLHLLRRKQFPNTKRPISRSASVRTADSVQYGLGHLDQSRPIIMLDSDMLPISTFDPMAYFQDAPVWYLPQARTVNGTDVVYPWPGIFFKNEMHPDAIGSMNWDCDIVDGVALDTGGAMHAWLRQSGSLAREIVGLHSGRWKWHEDAPDLPRSLHEFLDFDAETNGGTQFSELFLGSFLHMRAGSNWNGQATSIYEHRRLLFIQGMNQL</sequence>
<gene>
    <name evidence="1" type="ORF">UFOPK4237_00442</name>
</gene>
<organism evidence="1">
    <name type="scientific">freshwater metagenome</name>
    <dbReference type="NCBI Taxonomy" id="449393"/>
    <lineage>
        <taxon>unclassified sequences</taxon>
        <taxon>metagenomes</taxon>
        <taxon>ecological metagenomes</taxon>
    </lineage>
</organism>